<feature type="domain" description="Sororin C-terminal region" evidence="7">
    <location>
        <begin position="191"/>
        <end position="214"/>
    </location>
</feature>
<dbReference type="AlphaFoldDB" id="N1QYF1"/>
<dbReference type="GO" id="GO:0005634">
    <property type="term" value="C:nucleus"/>
    <property type="evidence" value="ECO:0007669"/>
    <property type="project" value="UniProtKB-SubCell"/>
</dbReference>
<evidence type="ECO:0000256" key="4">
    <source>
        <dbReference type="ARBA" id="ARBA00023306"/>
    </source>
</evidence>
<dbReference type="EnsemblPlants" id="EMT15580">
    <property type="protein sequence ID" value="EMT15580"/>
    <property type="gene ID" value="F775_01096"/>
</dbReference>
<evidence type="ECO:0000256" key="6">
    <source>
        <dbReference type="SAM" id="MobiDB-lite"/>
    </source>
</evidence>
<protein>
    <recommendedName>
        <fullName evidence="7">Sororin C-terminal region domain-containing protein</fullName>
    </recommendedName>
</protein>
<feature type="compositionally biased region" description="Low complexity" evidence="6">
    <location>
        <begin position="1"/>
        <end position="16"/>
    </location>
</feature>
<reference evidence="8" key="1">
    <citation type="submission" date="2015-06" db="UniProtKB">
        <authorList>
            <consortium name="EnsemblPlants"/>
        </authorList>
    </citation>
    <scope>IDENTIFICATION</scope>
</reference>
<evidence type="ECO:0000256" key="5">
    <source>
        <dbReference type="ARBA" id="ARBA00093465"/>
    </source>
</evidence>
<evidence type="ECO:0000313" key="8">
    <source>
        <dbReference type="EnsemblPlants" id="EMT15580"/>
    </source>
</evidence>
<feature type="region of interest" description="Disordered" evidence="6">
    <location>
        <begin position="1"/>
        <end position="160"/>
    </location>
</feature>
<name>N1QYF1_AEGTA</name>
<proteinExistence type="inferred from homology"/>
<keyword evidence="2" id="KW-0498">Mitosis</keyword>
<organism evidence="8">
    <name type="scientific">Aegilops tauschii</name>
    <name type="common">Tausch's goatgrass</name>
    <name type="synonym">Aegilops squarrosa</name>
    <dbReference type="NCBI Taxonomy" id="37682"/>
    <lineage>
        <taxon>Eukaryota</taxon>
        <taxon>Viridiplantae</taxon>
        <taxon>Streptophyta</taxon>
        <taxon>Embryophyta</taxon>
        <taxon>Tracheophyta</taxon>
        <taxon>Spermatophyta</taxon>
        <taxon>Magnoliopsida</taxon>
        <taxon>Liliopsida</taxon>
        <taxon>Poales</taxon>
        <taxon>Poaceae</taxon>
        <taxon>BOP clade</taxon>
        <taxon>Pooideae</taxon>
        <taxon>Triticodae</taxon>
        <taxon>Triticeae</taxon>
        <taxon>Triticinae</taxon>
        <taxon>Aegilops</taxon>
    </lineage>
</organism>
<sequence>MESSTTNTTTPPAAAASKRRRKAALPLGDLTNLLPSTPAPRNPSAKRPLRPPRSDASACTSSASATPVSKASSAAAVEEPGLVKSPISTIYTSRATRGRRNPTSVKAPFPTGAAASCPPLGKATRASSYSTKKAPAAQDPRPISSSAPCHQAKKSKYRHHSVEYHTNLRQFKEYKKRHLGVENSSSGRPKLPDDFVEKQRAYFQEIDAFELPVEEASETD</sequence>
<evidence type="ECO:0000256" key="2">
    <source>
        <dbReference type="ARBA" id="ARBA00022776"/>
    </source>
</evidence>
<feature type="compositionally biased region" description="Polar residues" evidence="6">
    <location>
        <begin position="86"/>
        <end position="95"/>
    </location>
</feature>
<dbReference type="Pfam" id="PF25220">
    <property type="entry name" value="Sororin_C"/>
    <property type="match status" value="1"/>
</dbReference>
<keyword evidence="1" id="KW-0132">Cell division</keyword>
<accession>N1QYF1</accession>
<evidence type="ECO:0000256" key="3">
    <source>
        <dbReference type="ARBA" id="ARBA00023242"/>
    </source>
</evidence>
<dbReference type="GO" id="GO:0051301">
    <property type="term" value="P:cell division"/>
    <property type="evidence" value="ECO:0007669"/>
    <property type="project" value="UniProtKB-KW"/>
</dbReference>
<comment type="similarity">
    <text evidence="5">Belongs to the sororin family.</text>
</comment>
<keyword evidence="3" id="KW-0539">Nucleus</keyword>
<dbReference type="PANTHER" id="PTHR35740:SF1">
    <property type="entry name" value="OS12G0111700 PROTEIN"/>
    <property type="match status" value="1"/>
</dbReference>
<evidence type="ECO:0000256" key="1">
    <source>
        <dbReference type="ARBA" id="ARBA00022618"/>
    </source>
</evidence>
<evidence type="ECO:0000259" key="7">
    <source>
        <dbReference type="Pfam" id="PF25220"/>
    </source>
</evidence>
<dbReference type="PANTHER" id="PTHR35740">
    <property type="entry name" value="OS12G0111700 PROTEIN"/>
    <property type="match status" value="1"/>
</dbReference>
<keyword evidence="4" id="KW-0131">Cell cycle</keyword>
<dbReference type="InterPro" id="IPR057337">
    <property type="entry name" value="Sororin_C"/>
</dbReference>
<feature type="compositionally biased region" description="Low complexity" evidence="6">
    <location>
        <begin position="56"/>
        <end position="80"/>
    </location>
</feature>